<gene>
    <name evidence="4" type="ORF">F3N42_02410</name>
</gene>
<dbReference type="PANTHER" id="PTHR45586">
    <property type="entry name" value="TPR REPEAT-CONTAINING PROTEIN PA4667"/>
    <property type="match status" value="1"/>
</dbReference>
<dbReference type="InterPro" id="IPR011990">
    <property type="entry name" value="TPR-like_helical_dom_sf"/>
</dbReference>
<reference evidence="4 5" key="1">
    <citation type="submission" date="2019-09" db="EMBL/GenBank/DDBJ databases">
        <title>Wenzhouxiangella sp. Genome sequencing and assembly.</title>
        <authorList>
            <person name="Zhang R."/>
        </authorList>
    </citation>
    <scope>NUCLEOTIDE SEQUENCE [LARGE SCALE GENOMIC DNA]</scope>
    <source>
        <strain evidence="4 5">W260</strain>
    </source>
</reference>
<dbReference type="SUPFAM" id="SSF48452">
    <property type="entry name" value="TPR-like"/>
    <property type="match status" value="2"/>
</dbReference>
<dbReference type="EMBL" id="VYXP01000002">
    <property type="protein sequence ID" value="KAA9133232.1"/>
    <property type="molecule type" value="Genomic_DNA"/>
</dbReference>
<dbReference type="PANTHER" id="PTHR45586:SF1">
    <property type="entry name" value="LIPOPOLYSACCHARIDE ASSEMBLY PROTEIN B"/>
    <property type="match status" value="1"/>
</dbReference>
<dbReference type="SMART" id="SM00028">
    <property type="entry name" value="TPR"/>
    <property type="match status" value="4"/>
</dbReference>
<evidence type="ECO:0000256" key="1">
    <source>
        <dbReference type="ARBA" id="ARBA00022737"/>
    </source>
</evidence>
<protein>
    <submittedName>
        <fullName evidence="4">Uncharacterized protein</fullName>
    </submittedName>
</protein>
<keyword evidence="5" id="KW-1185">Reference proteome</keyword>
<dbReference type="PROSITE" id="PS50005">
    <property type="entry name" value="TPR"/>
    <property type="match status" value="1"/>
</dbReference>
<dbReference type="Gene3D" id="3.40.50.300">
    <property type="entry name" value="P-loop containing nucleotide triphosphate hydrolases"/>
    <property type="match status" value="1"/>
</dbReference>
<dbReference type="InterPro" id="IPR027417">
    <property type="entry name" value="P-loop_NTPase"/>
</dbReference>
<dbReference type="Pfam" id="PF13181">
    <property type="entry name" value="TPR_8"/>
    <property type="match status" value="1"/>
</dbReference>
<dbReference type="AlphaFoldDB" id="A0A5N0TDX0"/>
<dbReference type="Gene3D" id="1.25.40.10">
    <property type="entry name" value="Tetratricopeptide repeat domain"/>
    <property type="match status" value="1"/>
</dbReference>
<keyword evidence="2 3" id="KW-0802">TPR repeat</keyword>
<feature type="repeat" description="TPR" evidence="3">
    <location>
        <begin position="113"/>
        <end position="146"/>
    </location>
</feature>
<dbReference type="Proteomes" id="UP000325372">
    <property type="component" value="Unassembled WGS sequence"/>
</dbReference>
<organism evidence="4 5">
    <name type="scientific">Marinihelvus fidelis</name>
    <dbReference type="NCBI Taxonomy" id="2613842"/>
    <lineage>
        <taxon>Bacteria</taxon>
        <taxon>Pseudomonadati</taxon>
        <taxon>Pseudomonadota</taxon>
        <taxon>Gammaproteobacteria</taxon>
        <taxon>Chromatiales</taxon>
        <taxon>Wenzhouxiangellaceae</taxon>
        <taxon>Marinihelvus</taxon>
    </lineage>
</organism>
<dbReference type="InterPro" id="IPR051012">
    <property type="entry name" value="CellSynth/LPSAsmb/PSIAsmb"/>
</dbReference>
<dbReference type="Pfam" id="PF13469">
    <property type="entry name" value="Sulfotransfer_3"/>
    <property type="match status" value="1"/>
</dbReference>
<proteinExistence type="predicted"/>
<sequence>MAAQPRPSATLPRKIGRIQRLMQAGEYRQANELCDHLLRTWPGEFELLMLSSHILQAMGDFDRMMVTAQQAFGARPESLEARARLAECLLYTNQLGLAIDCIRALEEQVGGVVPALTRVGEFYQNCGRFEDALRVQLRCVELEPKNSRLAADAATSCVVLGRAADAEKLFDRAIYLDPKNYDAWESRSALRKQTADNHHAQQLGFVLENLPEGDSARIPVYYALSKELEDLGEYDTAFDCLRSGARLMAERVNYDVSTDERALDHIARIFDGKRLATGQPGFEDANPILLVGLPRIGIALANRLLASLDGVASLGPVNTLIFALIHGVGPHQKPEDVIDRAGDIDFQRMGQRYWTGLRGLAPEAPNLVDCTPLNFQHLGLVSKAMPNARVIHLRRHPLDSCYTLYRTLFRGGHGFANRMDDIARYFVAYQQLMGHWRRHLPGWILDVDYEKLIADPMAQMACIQDFLGTDAEIVEGQLQAIMQRSQGTEAPVGVWREYREQLKPLATLLRTHGVPVDG</sequence>
<dbReference type="RefSeq" id="WP_150862791.1">
    <property type="nucleotide sequence ID" value="NZ_VYXP01000002.1"/>
</dbReference>
<evidence type="ECO:0000313" key="4">
    <source>
        <dbReference type="EMBL" id="KAA9133232.1"/>
    </source>
</evidence>
<evidence type="ECO:0000313" key="5">
    <source>
        <dbReference type="Proteomes" id="UP000325372"/>
    </source>
</evidence>
<name>A0A5N0TDX0_9GAMM</name>
<comment type="caution">
    <text evidence="4">The sequence shown here is derived from an EMBL/GenBank/DDBJ whole genome shotgun (WGS) entry which is preliminary data.</text>
</comment>
<evidence type="ECO:0000256" key="2">
    <source>
        <dbReference type="ARBA" id="ARBA00022803"/>
    </source>
</evidence>
<evidence type="ECO:0000256" key="3">
    <source>
        <dbReference type="PROSITE-ProRule" id="PRU00339"/>
    </source>
</evidence>
<dbReference type="InterPro" id="IPR019734">
    <property type="entry name" value="TPR_rpt"/>
</dbReference>
<dbReference type="SUPFAM" id="SSF52540">
    <property type="entry name" value="P-loop containing nucleoside triphosphate hydrolases"/>
    <property type="match status" value="1"/>
</dbReference>
<accession>A0A5N0TDX0</accession>
<keyword evidence="1" id="KW-0677">Repeat</keyword>